<proteinExistence type="predicted"/>
<evidence type="ECO:0000313" key="1">
    <source>
        <dbReference type="EMBL" id="EWC59064.1"/>
    </source>
</evidence>
<protein>
    <submittedName>
        <fullName evidence="1">Uncharacterized protein</fullName>
    </submittedName>
</protein>
<dbReference type="NCBIfam" id="NF046112">
    <property type="entry name" value="MSMEG_6209_Nter"/>
    <property type="match status" value="1"/>
</dbReference>
<dbReference type="Proteomes" id="UP000019277">
    <property type="component" value="Unassembled WGS sequence"/>
</dbReference>
<dbReference type="AlphaFoldDB" id="W7IYI3"/>
<name>W7IYI3_9PSEU</name>
<keyword evidence="2" id="KW-1185">Reference proteome</keyword>
<evidence type="ECO:0000313" key="2">
    <source>
        <dbReference type="Proteomes" id="UP000019277"/>
    </source>
</evidence>
<organism evidence="1 2">
    <name type="scientific">Actinokineospora spheciospongiae</name>
    <dbReference type="NCBI Taxonomy" id="909613"/>
    <lineage>
        <taxon>Bacteria</taxon>
        <taxon>Bacillati</taxon>
        <taxon>Actinomycetota</taxon>
        <taxon>Actinomycetes</taxon>
        <taxon>Pseudonocardiales</taxon>
        <taxon>Pseudonocardiaceae</taxon>
        <taxon>Actinokineospora</taxon>
    </lineage>
</organism>
<reference evidence="1 2" key="1">
    <citation type="journal article" date="2014" name="Genome Announc.">
        <title>Draft Genome Sequence of the Antitrypanosomally Active Sponge-Associated Bacterium Actinokineospora sp. Strain EG49.</title>
        <authorList>
            <person name="Harjes J."/>
            <person name="Ryu T."/>
            <person name="Abdelmohsen U.R."/>
            <person name="Moitinho-Silva L."/>
            <person name="Horn H."/>
            <person name="Ravasi T."/>
            <person name="Hentschel U."/>
        </authorList>
    </citation>
    <scope>NUCLEOTIDE SEQUENCE [LARGE SCALE GENOMIC DNA]</scope>
    <source>
        <strain evidence="1 2">EG49</strain>
    </source>
</reference>
<sequence length="67" mass="7727">MDDLAEQVSTQLHQMEARLVDDYGPAREADIHAAVQEEHDRFREAKVTTFVPILIERHVRSRLGRTA</sequence>
<comment type="caution">
    <text evidence="1">The sequence shown here is derived from an EMBL/GenBank/DDBJ whole genome shotgun (WGS) entry which is preliminary data.</text>
</comment>
<gene>
    <name evidence="1" type="ORF">UO65_5616</name>
</gene>
<dbReference type="Gene3D" id="1.10.8.1060">
    <property type="entry name" value="Corynebacterium glutamicum thioredoxin-dependent arsenate reductase, N-terminal domain"/>
    <property type="match status" value="1"/>
</dbReference>
<accession>W7IYI3</accession>
<dbReference type="EMBL" id="AYXG01000220">
    <property type="protein sequence ID" value="EWC59064.1"/>
    <property type="molecule type" value="Genomic_DNA"/>
</dbReference>